<dbReference type="Pfam" id="PF15766">
    <property type="entry name" value="DUF4695"/>
    <property type="match status" value="1"/>
</dbReference>
<feature type="region of interest" description="Disordered" evidence="1">
    <location>
        <begin position="56"/>
        <end position="77"/>
    </location>
</feature>
<keyword evidence="2" id="KW-1185">Reference proteome</keyword>
<dbReference type="AlphaFoldDB" id="A0A6P8PRX5"/>
<dbReference type="RefSeq" id="XP_033784660.1">
    <property type="nucleotide sequence ID" value="XM_033928769.1"/>
</dbReference>
<dbReference type="PANTHER" id="PTHR40250:SF1">
    <property type="entry name" value="SI:CH1073-281M9.1"/>
    <property type="match status" value="1"/>
</dbReference>
<gene>
    <name evidence="3" type="primary">LOC117352342</name>
</gene>
<dbReference type="InterPro" id="IPR031521">
    <property type="entry name" value="DUF4695"/>
</dbReference>
<reference evidence="3" key="1">
    <citation type="submission" date="2025-08" db="UniProtKB">
        <authorList>
            <consortium name="RefSeq"/>
        </authorList>
    </citation>
    <scope>IDENTIFICATION</scope>
</reference>
<evidence type="ECO:0000256" key="1">
    <source>
        <dbReference type="SAM" id="MobiDB-lite"/>
    </source>
</evidence>
<accession>A0A6P8PRX5</accession>
<proteinExistence type="predicted"/>
<dbReference type="GeneID" id="117352342"/>
<feature type="compositionally biased region" description="Low complexity" evidence="1">
    <location>
        <begin position="109"/>
        <end position="124"/>
    </location>
</feature>
<evidence type="ECO:0000313" key="2">
    <source>
        <dbReference type="Proteomes" id="UP000515159"/>
    </source>
</evidence>
<protein>
    <submittedName>
        <fullName evidence="3">Uncharacterized protein C11orf96 homolog</fullName>
    </submittedName>
</protein>
<sequence>MANKLTEVLGTCCSYQELPTHCIYMTEEFPQFIQAKAPRGKLRRLSESWLHSQSVTFDEIQEEEDEGVSPTEEEKAKKSFLQSLEGLRRSAQNLHLQREKFISCKISHSLDSSDSDSALVTLSLSHRERR</sequence>
<dbReference type="InParanoid" id="A0A6P8PRX5"/>
<evidence type="ECO:0000313" key="3">
    <source>
        <dbReference type="RefSeq" id="XP_033784660.1"/>
    </source>
</evidence>
<name>A0A6P8PRX5_GEOSA</name>
<dbReference type="Proteomes" id="UP000515159">
    <property type="component" value="Chromosome 19"/>
</dbReference>
<dbReference type="OrthoDB" id="9898354at2759"/>
<dbReference type="KEGG" id="gsh:117352342"/>
<organism evidence="2 3">
    <name type="scientific">Geotrypetes seraphini</name>
    <name type="common">Gaboon caecilian</name>
    <name type="synonym">Caecilia seraphini</name>
    <dbReference type="NCBI Taxonomy" id="260995"/>
    <lineage>
        <taxon>Eukaryota</taxon>
        <taxon>Metazoa</taxon>
        <taxon>Chordata</taxon>
        <taxon>Craniata</taxon>
        <taxon>Vertebrata</taxon>
        <taxon>Euteleostomi</taxon>
        <taxon>Amphibia</taxon>
        <taxon>Gymnophiona</taxon>
        <taxon>Geotrypetes</taxon>
    </lineage>
</organism>
<dbReference type="PANTHER" id="PTHR40250">
    <property type="entry name" value="CHROMOSOME 11 OPEN READING FRAME 96"/>
    <property type="match status" value="1"/>
</dbReference>
<feature type="region of interest" description="Disordered" evidence="1">
    <location>
        <begin position="109"/>
        <end position="130"/>
    </location>
</feature>